<keyword evidence="3" id="KW-1185">Reference proteome</keyword>
<dbReference type="SUPFAM" id="SSF140453">
    <property type="entry name" value="EsxAB dimer-like"/>
    <property type="match status" value="1"/>
</dbReference>
<protein>
    <submittedName>
        <fullName evidence="2">WXG100 family type VII secretion target</fullName>
    </submittedName>
</protein>
<accession>A0ABR6UB71</accession>
<evidence type="ECO:0000313" key="3">
    <source>
        <dbReference type="Proteomes" id="UP000604001"/>
    </source>
</evidence>
<dbReference type="Gene3D" id="1.10.287.1060">
    <property type="entry name" value="ESAT-6-like"/>
    <property type="match status" value="1"/>
</dbReference>
<dbReference type="EMBL" id="JACMYC010000010">
    <property type="protein sequence ID" value="MBC2961695.1"/>
    <property type="molecule type" value="Genomic_DNA"/>
</dbReference>
<dbReference type="InterPro" id="IPR010310">
    <property type="entry name" value="T7SS_ESAT-6-like"/>
</dbReference>
<dbReference type="RefSeq" id="WP_186346904.1">
    <property type="nucleotide sequence ID" value="NZ_BMMR01000002.1"/>
</dbReference>
<dbReference type="Pfam" id="PF06013">
    <property type="entry name" value="WXG100"/>
    <property type="match status" value="1"/>
</dbReference>
<feature type="region of interest" description="Disordered" evidence="1">
    <location>
        <begin position="81"/>
        <end position="104"/>
    </location>
</feature>
<dbReference type="InterPro" id="IPR036689">
    <property type="entry name" value="ESAT-6-like_sf"/>
</dbReference>
<sequence>MSQGNFGQGEATLSRAAGMVSDARGDFMTLAGQLSDQLSALQGKWVGEGGRAFFALHQTWSEKQRTIVNALDDFSASLTSTEQLNVNTDQESGGGMSRLTSRLQ</sequence>
<organism evidence="2 3">
    <name type="scientific">Nocardioides deserti</name>
    <dbReference type="NCBI Taxonomy" id="1588644"/>
    <lineage>
        <taxon>Bacteria</taxon>
        <taxon>Bacillati</taxon>
        <taxon>Actinomycetota</taxon>
        <taxon>Actinomycetes</taxon>
        <taxon>Propionibacteriales</taxon>
        <taxon>Nocardioidaceae</taxon>
        <taxon>Nocardioides</taxon>
    </lineage>
</organism>
<evidence type="ECO:0000313" key="2">
    <source>
        <dbReference type="EMBL" id="MBC2961695.1"/>
    </source>
</evidence>
<reference evidence="2 3" key="1">
    <citation type="submission" date="2020-08" db="EMBL/GenBank/DDBJ databases">
        <title>novel species in genus Nocardioides.</title>
        <authorList>
            <person name="Zhang G."/>
        </authorList>
    </citation>
    <scope>NUCLEOTIDE SEQUENCE [LARGE SCALE GENOMIC DNA]</scope>
    <source>
        <strain evidence="2 3">SC8A-24</strain>
    </source>
</reference>
<proteinExistence type="predicted"/>
<dbReference type="Proteomes" id="UP000604001">
    <property type="component" value="Unassembled WGS sequence"/>
</dbReference>
<gene>
    <name evidence="2" type="ORF">H7344_15455</name>
</gene>
<evidence type="ECO:0000256" key="1">
    <source>
        <dbReference type="SAM" id="MobiDB-lite"/>
    </source>
</evidence>
<feature type="compositionally biased region" description="Polar residues" evidence="1">
    <location>
        <begin position="81"/>
        <end position="91"/>
    </location>
</feature>
<comment type="caution">
    <text evidence="2">The sequence shown here is derived from an EMBL/GenBank/DDBJ whole genome shotgun (WGS) entry which is preliminary data.</text>
</comment>
<name>A0ABR6UB71_9ACTN</name>